<dbReference type="OrthoDB" id="420389at2759"/>
<dbReference type="PANTHER" id="PTHR11571">
    <property type="entry name" value="GLUTATHIONE S-TRANSFERASE"/>
    <property type="match status" value="1"/>
</dbReference>
<dbReference type="InterPro" id="IPR036249">
    <property type="entry name" value="Thioredoxin-like_sf"/>
</dbReference>
<dbReference type="PROSITE" id="PS50404">
    <property type="entry name" value="GST_NTER"/>
    <property type="match status" value="1"/>
</dbReference>
<dbReference type="Gene3D" id="3.40.30.10">
    <property type="entry name" value="Glutaredoxin"/>
    <property type="match status" value="1"/>
</dbReference>
<dbReference type="Proteomes" id="UP000794436">
    <property type="component" value="Unassembled WGS sequence"/>
</dbReference>
<dbReference type="InterPro" id="IPR040079">
    <property type="entry name" value="Glutathione_S-Trfase"/>
</dbReference>
<dbReference type="PROSITE" id="PS50405">
    <property type="entry name" value="GST_CTER"/>
    <property type="match status" value="1"/>
</dbReference>
<dbReference type="InterPro" id="IPR010987">
    <property type="entry name" value="Glutathione-S-Trfase_C-like"/>
</dbReference>
<dbReference type="GO" id="GO:0004364">
    <property type="term" value="F:glutathione transferase activity"/>
    <property type="evidence" value="ECO:0007669"/>
    <property type="project" value="TreeGrafter"/>
</dbReference>
<feature type="domain" description="GST C-terminal" evidence="2">
    <location>
        <begin position="82"/>
        <end position="199"/>
    </location>
</feature>
<evidence type="ECO:0000313" key="4">
    <source>
        <dbReference type="Proteomes" id="UP000794436"/>
    </source>
</evidence>
<dbReference type="SFLD" id="SFLDG01205">
    <property type="entry name" value="AMPS.1"/>
    <property type="match status" value="1"/>
</dbReference>
<dbReference type="SFLD" id="SFLDS00019">
    <property type="entry name" value="Glutathione_Transferase_(cytos"/>
    <property type="match status" value="1"/>
</dbReference>
<evidence type="ECO:0000259" key="1">
    <source>
        <dbReference type="PROSITE" id="PS50404"/>
    </source>
</evidence>
<dbReference type="InterPro" id="IPR004046">
    <property type="entry name" value="GST_C"/>
</dbReference>
<evidence type="ECO:0000259" key="2">
    <source>
        <dbReference type="PROSITE" id="PS50405"/>
    </source>
</evidence>
<evidence type="ECO:0000313" key="3">
    <source>
        <dbReference type="EMBL" id="TMW58589.1"/>
    </source>
</evidence>
<dbReference type="SUPFAM" id="SSF47616">
    <property type="entry name" value="GST C-terminal domain-like"/>
    <property type="match status" value="1"/>
</dbReference>
<dbReference type="InterPro" id="IPR036282">
    <property type="entry name" value="Glutathione-S-Trfase_C_sf"/>
</dbReference>
<keyword evidence="4" id="KW-1185">Reference proteome</keyword>
<sequence>MAPQIKLSYFYLAGRGELTRLTFAAAGIDFEDERISYEAFNTLKASLPLGKVPTLTVDGVTYLQSMAIARYAGRLGGFYPTDPLAALKIDEIMESLSEAFETIVDIAMYTPDADEKAKKIVTLKARLEVVFAFVESKIQSKFLFGEEMTLADIHLFDFFAHAVLVVCPEYTLESFPKIAATIETVKAMPKIAAYLAARP</sequence>
<comment type="caution">
    <text evidence="3">The sequence shown here is derived from an EMBL/GenBank/DDBJ whole genome shotgun (WGS) entry which is preliminary data.</text>
</comment>
<dbReference type="EMBL" id="SPLM01000111">
    <property type="protein sequence ID" value="TMW58589.1"/>
    <property type="molecule type" value="Genomic_DNA"/>
</dbReference>
<proteinExistence type="predicted"/>
<dbReference type="Pfam" id="PF14497">
    <property type="entry name" value="GST_C_3"/>
    <property type="match status" value="1"/>
</dbReference>
<dbReference type="SFLD" id="SFLDG00363">
    <property type="entry name" value="AMPS_(cytGST):_Alpha-__Mu-__Pi"/>
    <property type="match status" value="1"/>
</dbReference>
<dbReference type="AlphaFoldDB" id="A0A8K1FF34"/>
<accession>A0A8K1FF34</accession>
<dbReference type="GO" id="GO:0006749">
    <property type="term" value="P:glutathione metabolic process"/>
    <property type="evidence" value="ECO:0007669"/>
    <property type="project" value="TreeGrafter"/>
</dbReference>
<dbReference type="InterPro" id="IPR004045">
    <property type="entry name" value="Glutathione_S-Trfase_N"/>
</dbReference>
<dbReference type="SUPFAM" id="SSF52833">
    <property type="entry name" value="Thioredoxin-like"/>
    <property type="match status" value="1"/>
</dbReference>
<gene>
    <name evidence="3" type="ORF">Poli38472_010148</name>
</gene>
<protein>
    <recommendedName>
        <fullName evidence="5">Glutathione S-transferase</fullName>
    </recommendedName>
</protein>
<dbReference type="CDD" id="cd03039">
    <property type="entry name" value="GST_N_Sigma_like"/>
    <property type="match status" value="1"/>
</dbReference>
<dbReference type="InterPro" id="IPR050213">
    <property type="entry name" value="GST_superfamily"/>
</dbReference>
<feature type="domain" description="GST N-terminal" evidence="1">
    <location>
        <begin position="3"/>
        <end position="80"/>
    </location>
</feature>
<evidence type="ECO:0008006" key="5">
    <source>
        <dbReference type="Google" id="ProtNLM"/>
    </source>
</evidence>
<organism evidence="3 4">
    <name type="scientific">Pythium oligandrum</name>
    <name type="common">Mycoparasitic fungus</name>
    <dbReference type="NCBI Taxonomy" id="41045"/>
    <lineage>
        <taxon>Eukaryota</taxon>
        <taxon>Sar</taxon>
        <taxon>Stramenopiles</taxon>
        <taxon>Oomycota</taxon>
        <taxon>Peronosporomycetes</taxon>
        <taxon>Pythiales</taxon>
        <taxon>Pythiaceae</taxon>
        <taxon>Pythium</taxon>
    </lineage>
</organism>
<reference evidence="3" key="1">
    <citation type="submission" date="2019-03" db="EMBL/GenBank/DDBJ databases">
        <title>Long read genome sequence of the mycoparasitic Pythium oligandrum ATCC 38472 isolated from sugarbeet rhizosphere.</title>
        <authorList>
            <person name="Gaulin E."/>
        </authorList>
    </citation>
    <scope>NUCLEOTIDE SEQUENCE</scope>
    <source>
        <strain evidence="3">ATCC 38472_TT</strain>
    </source>
</reference>
<dbReference type="Pfam" id="PF02798">
    <property type="entry name" value="GST_N"/>
    <property type="match status" value="1"/>
</dbReference>
<name>A0A8K1FF34_PYTOL</name>
<dbReference type="Gene3D" id="1.20.1050.10">
    <property type="match status" value="1"/>
</dbReference>